<dbReference type="KEGG" id="tgg:A3K92_08810"/>
<evidence type="ECO:0000313" key="1">
    <source>
        <dbReference type="EMBL" id="ASJ01573.1"/>
    </source>
</evidence>
<dbReference type="InterPro" id="IPR036216">
    <property type="entry name" value="ENCP4_sf"/>
</dbReference>
<dbReference type="OrthoDB" id="86177at2157"/>
<dbReference type="Proteomes" id="UP000250134">
    <property type="component" value="Chromosome"/>
</dbReference>
<dbReference type="PIRSF" id="PIRSF004604">
    <property type="entry name" value="UCP004604"/>
    <property type="match status" value="1"/>
</dbReference>
<dbReference type="Gene3D" id="3.30.2320.10">
    <property type="entry name" value="hypothetical protein PF0899 domain"/>
    <property type="match status" value="1"/>
</dbReference>
<keyword evidence="2" id="KW-1185">Reference proteome</keyword>
<organism evidence="1 2">
    <name type="scientific">Thermococcus gorgonarius</name>
    <dbReference type="NCBI Taxonomy" id="71997"/>
    <lineage>
        <taxon>Archaea</taxon>
        <taxon>Methanobacteriati</taxon>
        <taxon>Methanobacteriota</taxon>
        <taxon>Thermococci</taxon>
        <taxon>Thermococcales</taxon>
        <taxon>Thermococcaceae</taxon>
        <taxon>Thermococcus</taxon>
    </lineage>
</organism>
<name>A0A2Z2M8A6_THEGO</name>
<dbReference type="AlphaFoldDB" id="A0A2Z2M8A6"/>
<dbReference type="SUPFAM" id="SSF111057">
    <property type="entry name" value="Hypothetical protein PF0899"/>
    <property type="match status" value="1"/>
</dbReference>
<evidence type="ECO:0000313" key="2">
    <source>
        <dbReference type="Proteomes" id="UP000250134"/>
    </source>
</evidence>
<proteinExistence type="predicted"/>
<reference evidence="1 2" key="1">
    <citation type="submission" date="2016-03" db="EMBL/GenBank/DDBJ databases">
        <title>Complete genome sequence of Thermococcus gorgonarius.</title>
        <authorList>
            <person name="Oger P.M."/>
        </authorList>
    </citation>
    <scope>NUCLEOTIDE SEQUENCE [LARGE SCALE GENOMIC DNA]</scope>
    <source>
        <strain evidence="1 2">W-12</strain>
    </source>
</reference>
<dbReference type="Pfam" id="PF08967">
    <property type="entry name" value="ENCP4"/>
    <property type="match status" value="1"/>
</dbReference>
<dbReference type="NCBIfam" id="NF041191">
    <property type="entry name" value="encap_f4b"/>
    <property type="match status" value="1"/>
</dbReference>
<protein>
    <recommendedName>
        <fullName evidence="3">DUF1884 domain-containing protein</fullName>
    </recommendedName>
</protein>
<accession>A0A2Z2M8A6</accession>
<sequence>MELKEQILEIIENAIQELKEEGLSPDILLAGPQFAQNASEVLDVVGLSVYVISELEYDAVVADSRYLGQIRRASKRISIEPLMVEENLWEEIREL</sequence>
<dbReference type="InterPro" id="IPR014418">
    <property type="entry name" value="ENCP4"/>
</dbReference>
<evidence type="ECO:0008006" key="3">
    <source>
        <dbReference type="Google" id="ProtNLM"/>
    </source>
</evidence>
<dbReference type="EMBL" id="CP014855">
    <property type="protein sequence ID" value="ASJ01573.1"/>
    <property type="molecule type" value="Genomic_DNA"/>
</dbReference>
<gene>
    <name evidence="1" type="ORF">A3K92_08810</name>
</gene>